<feature type="transmembrane region" description="Helical" evidence="5">
    <location>
        <begin position="66"/>
        <end position="86"/>
    </location>
</feature>
<dbReference type="GO" id="GO:0032588">
    <property type="term" value="C:trans-Golgi network membrane"/>
    <property type="evidence" value="ECO:0007669"/>
    <property type="project" value="TreeGrafter"/>
</dbReference>
<comment type="caution">
    <text evidence="6">The sequence shown here is derived from an EMBL/GenBank/DDBJ whole genome shotgun (WGS) entry which is preliminary data.</text>
</comment>
<dbReference type="EMBL" id="JEMT01030161">
    <property type="protein sequence ID" value="EXX50183.1"/>
    <property type="molecule type" value="Genomic_DNA"/>
</dbReference>
<evidence type="ECO:0000256" key="1">
    <source>
        <dbReference type="ARBA" id="ARBA00004141"/>
    </source>
</evidence>
<comment type="subcellular location">
    <subcellularLocation>
        <location evidence="1">Membrane</location>
        <topology evidence="1">Multi-pass membrane protein</topology>
    </subcellularLocation>
</comment>
<evidence type="ECO:0000313" key="7">
    <source>
        <dbReference type="Proteomes" id="UP000022910"/>
    </source>
</evidence>
<protein>
    <recommendedName>
        <fullName evidence="8">Scamp-domain-containing protein</fullName>
    </recommendedName>
</protein>
<keyword evidence="7" id="KW-1185">Reference proteome</keyword>
<name>A0A015L5W5_RHIIW</name>
<feature type="transmembrane region" description="Helical" evidence="5">
    <location>
        <begin position="147"/>
        <end position="170"/>
    </location>
</feature>
<organism evidence="6 7">
    <name type="scientific">Rhizophagus irregularis (strain DAOM 197198w)</name>
    <name type="common">Glomus intraradices</name>
    <dbReference type="NCBI Taxonomy" id="1432141"/>
    <lineage>
        <taxon>Eukaryota</taxon>
        <taxon>Fungi</taxon>
        <taxon>Fungi incertae sedis</taxon>
        <taxon>Mucoromycota</taxon>
        <taxon>Glomeromycotina</taxon>
        <taxon>Glomeromycetes</taxon>
        <taxon>Glomerales</taxon>
        <taxon>Glomeraceae</taxon>
        <taxon>Rhizophagus</taxon>
    </lineage>
</organism>
<accession>A0A015L5W5</accession>
<dbReference type="OrthoDB" id="242866at2759"/>
<evidence type="ECO:0000256" key="3">
    <source>
        <dbReference type="ARBA" id="ARBA00022989"/>
    </source>
</evidence>
<dbReference type="GO" id="GO:0055038">
    <property type="term" value="C:recycling endosome membrane"/>
    <property type="evidence" value="ECO:0007669"/>
    <property type="project" value="TreeGrafter"/>
</dbReference>
<sequence length="193" mass="21943">MVETKTKNWPPCYPLIYHDIQAEILESSAVGMAELSYKLWLAYIVTLIFNLVAVIASAASAGAGELVIQILLAAIYLFIWPIFDFFSRHLSLYRAFKYDNQTNFRLFFLFTFLDIVFGIFIGIGFLYGGGGGLKAMINNFQHDPPFLVAGVFSAICVFLVLSLTMFHFILFRKVYKHFKSAHDDWTIIPGTKK</sequence>
<dbReference type="OMA" id="TWPVGWI"/>
<dbReference type="GO" id="GO:0015031">
    <property type="term" value="P:protein transport"/>
    <property type="evidence" value="ECO:0007669"/>
    <property type="project" value="InterPro"/>
</dbReference>
<keyword evidence="4 5" id="KW-0472">Membrane</keyword>
<evidence type="ECO:0008006" key="8">
    <source>
        <dbReference type="Google" id="ProtNLM"/>
    </source>
</evidence>
<evidence type="ECO:0000313" key="6">
    <source>
        <dbReference type="EMBL" id="EXX50183.1"/>
    </source>
</evidence>
<dbReference type="Proteomes" id="UP000022910">
    <property type="component" value="Unassembled WGS sequence"/>
</dbReference>
<dbReference type="Pfam" id="PF04144">
    <property type="entry name" value="SCAMP"/>
    <property type="match status" value="1"/>
</dbReference>
<dbReference type="PANTHER" id="PTHR10687">
    <property type="entry name" value="SECRETORY CARRIER-ASSOCIATED MEMBRANE PROTEIN SCAMP"/>
    <property type="match status" value="1"/>
</dbReference>
<proteinExistence type="predicted"/>
<gene>
    <name evidence="6" type="ORF">RirG_273390</name>
</gene>
<dbReference type="InterPro" id="IPR007273">
    <property type="entry name" value="SCAMP"/>
</dbReference>
<feature type="transmembrane region" description="Helical" evidence="5">
    <location>
        <begin position="40"/>
        <end position="60"/>
    </location>
</feature>
<reference evidence="6 7" key="1">
    <citation type="submission" date="2014-02" db="EMBL/GenBank/DDBJ databases">
        <title>Single nucleus genome sequencing reveals high similarity among nuclei of an endomycorrhizal fungus.</title>
        <authorList>
            <person name="Lin K."/>
            <person name="Geurts R."/>
            <person name="Zhang Z."/>
            <person name="Limpens E."/>
            <person name="Saunders D.G."/>
            <person name="Mu D."/>
            <person name="Pang E."/>
            <person name="Cao H."/>
            <person name="Cha H."/>
            <person name="Lin T."/>
            <person name="Zhou Q."/>
            <person name="Shang Y."/>
            <person name="Li Y."/>
            <person name="Ivanov S."/>
            <person name="Sharma T."/>
            <person name="Velzen R.V."/>
            <person name="Ruijter N.D."/>
            <person name="Aanen D.K."/>
            <person name="Win J."/>
            <person name="Kamoun S."/>
            <person name="Bisseling T."/>
            <person name="Huang S."/>
        </authorList>
    </citation>
    <scope>NUCLEOTIDE SEQUENCE [LARGE SCALE GENOMIC DNA]</scope>
    <source>
        <strain evidence="7">DAOM197198w</strain>
    </source>
</reference>
<evidence type="ECO:0000256" key="5">
    <source>
        <dbReference type="SAM" id="Phobius"/>
    </source>
</evidence>
<evidence type="ECO:0000256" key="4">
    <source>
        <dbReference type="ARBA" id="ARBA00023136"/>
    </source>
</evidence>
<keyword evidence="3 5" id="KW-1133">Transmembrane helix</keyword>
<keyword evidence="2 5" id="KW-0812">Transmembrane</keyword>
<dbReference type="HOGENOM" id="CLU_1636319_0_0_1"/>
<evidence type="ECO:0000256" key="2">
    <source>
        <dbReference type="ARBA" id="ARBA00022692"/>
    </source>
</evidence>
<dbReference type="PANTHER" id="PTHR10687:SF2">
    <property type="entry name" value="SECRETORY CARRIER-ASSOCIATED MEMBRANE PROTEIN"/>
    <property type="match status" value="1"/>
</dbReference>
<dbReference type="AlphaFoldDB" id="A0A015L5W5"/>
<feature type="transmembrane region" description="Helical" evidence="5">
    <location>
        <begin position="106"/>
        <end position="127"/>
    </location>
</feature>